<dbReference type="EMBL" id="FPAZ01000014">
    <property type="protein sequence ID" value="SFT90308.1"/>
    <property type="molecule type" value="Genomic_DNA"/>
</dbReference>
<dbReference type="GeneID" id="99507045"/>
<keyword evidence="4" id="KW-1003">Cell membrane</keyword>
<accession>A0AAD0S228</accession>
<evidence type="ECO:0000256" key="7">
    <source>
        <dbReference type="ARBA" id="ARBA00022741"/>
    </source>
</evidence>
<dbReference type="PRINTS" id="PR00344">
    <property type="entry name" value="BCTRLSENSOR"/>
</dbReference>
<evidence type="ECO:0000256" key="6">
    <source>
        <dbReference type="ARBA" id="ARBA00022679"/>
    </source>
</evidence>
<dbReference type="SMART" id="SM00387">
    <property type="entry name" value="HATPase_c"/>
    <property type="match status" value="1"/>
</dbReference>
<proteinExistence type="predicted"/>
<dbReference type="PROSITE" id="PS50109">
    <property type="entry name" value="HIS_KIN"/>
    <property type="match status" value="1"/>
</dbReference>
<dbReference type="GO" id="GO:0000155">
    <property type="term" value="F:phosphorelay sensor kinase activity"/>
    <property type="evidence" value="ECO:0007669"/>
    <property type="project" value="InterPro"/>
</dbReference>
<name>A0AAD0S228_9GAMM</name>
<dbReference type="SMART" id="SM00388">
    <property type="entry name" value="HisKA"/>
    <property type="match status" value="1"/>
</dbReference>
<dbReference type="Proteomes" id="UP000264605">
    <property type="component" value="Chromosome"/>
</dbReference>
<dbReference type="InterPro" id="IPR003661">
    <property type="entry name" value="HisK_dim/P_dom"/>
</dbReference>
<evidence type="ECO:0000256" key="9">
    <source>
        <dbReference type="ARBA" id="ARBA00022840"/>
    </source>
</evidence>
<dbReference type="Proteomes" id="UP000183805">
    <property type="component" value="Unassembled WGS sequence"/>
</dbReference>
<keyword evidence="14" id="KW-1185">Reference proteome</keyword>
<dbReference type="RefSeq" id="WP_036973632.1">
    <property type="nucleotide sequence ID" value="NZ_CP032090.1"/>
</dbReference>
<dbReference type="SUPFAM" id="SSF55874">
    <property type="entry name" value="ATPase domain of HSP90 chaperone/DNA topoisomerase II/histidine kinase"/>
    <property type="match status" value="1"/>
</dbReference>
<dbReference type="EMBL" id="CP032090">
    <property type="protein sequence ID" value="AXV66750.1"/>
    <property type="molecule type" value="Genomic_DNA"/>
</dbReference>
<dbReference type="Pfam" id="PF02518">
    <property type="entry name" value="HATPase_c"/>
    <property type="match status" value="1"/>
</dbReference>
<dbReference type="EC" id="2.7.13.3" evidence="3"/>
<evidence type="ECO:0000256" key="5">
    <source>
        <dbReference type="ARBA" id="ARBA00022553"/>
    </source>
</evidence>
<dbReference type="Pfam" id="PF00512">
    <property type="entry name" value="HisKA"/>
    <property type="match status" value="1"/>
</dbReference>
<reference evidence="13 14" key="1">
    <citation type="submission" date="2016-10" db="EMBL/GenBank/DDBJ databases">
        <authorList>
            <person name="Varghese N."/>
            <person name="Submissions S."/>
        </authorList>
    </citation>
    <scope>NUCLEOTIDE SEQUENCE [LARGE SCALE GENOMIC DNA]</scope>
    <source>
        <strain evidence="13 14">CGMCC 1.8499</strain>
    </source>
</reference>
<keyword evidence="9 12" id="KW-0067">ATP-binding</keyword>
<dbReference type="Gene3D" id="3.30.565.10">
    <property type="entry name" value="Histidine kinase-like ATPase, C-terminal domain"/>
    <property type="match status" value="1"/>
</dbReference>
<keyword evidence="10" id="KW-0472">Membrane</keyword>
<keyword evidence="6" id="KW-0808">Transferase</keyword>
<evidence type="ECO:0000313" key="15">
    <source>
        <dbReference type="Proteomes" id="UP000264605"/>
    </source>
</evidence>
<dbReference type="InterPro" id="IPR050980">
    <property type="entry name" value="2C_sensor_his_kinase"/>
</dbReference>
<dbReference type="CDD" id="cd00075">
    <property type="entry name" value="HATPase"/>
    <property type="match status" value="1"/>
</dbReference>
<evidence type="ECO:0000259" key="11">
    <source>
        <dbReference type="PROSITE" id="PS50109"/>
    </source>
</evidence>
<evidence type="ECO:0000313" key="12">
    <source>
        <dbReference type="EMBL" id="AXV66750.1"/>
    </source>
</evidence>
<evidence type="ECO:0000256" key="3">
    <source>
        <dbReference type="ARBA" id="ARBA00012438"/>
    </source>
</evidence>
<keyword evidence="10" id="KW-1133">Transmembrane helix</keyword>
<keyword evidence="8" id="KW-0418">Kinase</keyword>
<reference evidence="12 15" key="2">
    <citation type="submission" date="2018-08" db="EMBL/GenBank/DDBJ databases">
        <title>Draft genome sequence of Pseudoalteromonas donghaensis HJ51.</title>
        <authorList>
            <person name="Oh J."/>
            <person name="Roh D."/>
        </authorList>
    </citation>
    <scope>NUCLEOTIDE SEQUENCE [LARGE SCALE GENOMIC DNA]</scope>
    <source>
        <strain evidence="12 15">HJ51</strain>
    </source>
</reference>
<dbReference type="SUPFAM" id="SSF47384">
    <property type="entry name" value="Homodimeric domain of signal transducing histidine kinase"/>
    <property type="match status" value="1"/>
</dbReference>
<dbReference type="InterPro" id="IPR003594">
    <property type="entry name" value="HATPase_dom"/>
</dbReference>
<feature type="domain" description="Histidine kinase" evidence="11">
    <location>
        <begin position="195"/>
        <end position="397"/>
    </location>
</feature>
<evidence type="ECO:0000256" key="8">
    <source>
        <dbReference type="ARBA" id="ARBA00022777"/>
    </source>
</evidence>
<evidence type="ECO:0000313" key="13">
    <source>
        <dbReference type="EMBL" id="SFT90308.1"/>
    </source>
</evidence>
<comment type="catalytic activity">
    <reaction evidence="1">
        <text>ATP + protein L-histidine = ADP + protein N-phospho-L-histidine.</text>
        <dbReference type="EC" id="2.7.13.3"/>
    </reaction>
</comment>
<evidence type="ECO:0000313" key="14">
    <source>
        <dbReference type="Proteomes" id="UP000183805"/>
    </source>
</evidence>
<evidence type="ECO:0000256" key="1">
    <source>
        <dbReference type="ARBA" id="ARBA00000085"/>
    </source>
</evidence>
<evidence type="ECO:0000256" key="2">
    <source>
        <dbReference type="ARBA" id="ARBA00004651"/>
    </source>
</evidence>
<keyword evidence="5" id="KW-0597">Phosphoprotein</keyword>
<dbReference type="GO" id="GO:0005886">
    <property type="term" value="C:plasma membrane"/>
    <property type="evidence" value="ECO:0007669"/>
    <property type="project" value="UniProtKB-SubCell"/>
</dbReference>
<dbReference type="AlphaFoldDB" id="A0AAD0S228"/>
<protein>
    <recommendedName>
        <fullName evidence="3">histidine kinase</fullName>
        <ecNumber evidence="3">2.7.13.3</ecNumber>
    </recommendedName>
</protein>
<dbReference type="InterPro" id="IPR036890">
    <property type="entry name" value="HATPase_C_sf"/>
</dbReference>
<sequence>MFRLYFYLYLTLAVCLSSAAWVLETYFPSPPAHSLEQQLAHHLLSVESQVDNALIKKSPLASFYLGDALKQPLLRGEVISVNDPEGNVYFHRLAVDGDTILSAGPYVQTEETASQSLVSLVFYSSVALAVVIFTGPLLIDLSKLRRASSKISNADFSPQVQFSRFSLLKSIGDTFDNMAQALYNRNQSQRELINAVSHDFLTPISRAKFALEAVDDNNHYRHSILQDIIELELLVEEFLTYAELEQCEPRILIKDYSPDELLQPCIAKFMSYCQLDIRIDCQLEKISVDKQSFQRLLQNLLGNAVRFAKQHIEITLKHTKKGTLLIIEDDGPGIPEAMRATLMQPFSKTASVHQRGYKGVGLGLSIVKQLCIWNNAQFSLDNSSQLTGAKASIHFLR</sequence>
<dbReference type="GO" id="GO:0005524">
    <property type="term" value="F:ATP binding"/>
    <property type="evidence" value="ECO:0007669"/>
    <property type="project" value="UniProtKB-KW"/>
</dbReference>
<dbReference type="InterPro" id="IPR036097">
    <property type="entry name" value="HisK_dim/P_sf"/>
</dbReference>
<gene>
    <name evidence="12" type="ORF">D0907_16305</name>
    <name evidence="13" type="ORF">SAMN04487854_114107</name>
</gene>
<feature type="transmembrane region" description="Helical" evidence="10">
    <location>
        <begin position="120"/>
        <end position="139"/>
    </location>
</feature>
<dbReference type="PANTHER" id="PTHR44936">
    <property type="entry name" value="SENSOR PROTEIN CREC"/>
    <property type="match status" value="1"/>
</dbReference>
<evidence type="ECO:0000256" key="10">
    <source>
        <dbReference type="SAM" id="Phobius"/>
    </source>
</evidence>
<comment type="subcellular location">
    <subcellularLocation>
        <location evidence="2">Cell membrane</location>
        <topology evidence="2">Multi-pass membrane protein</topology>
    </subcellularLocation>
</comment>
<keyword evidence="7" id="KW-0547">Nucleotide-binding</keyword>
<dbReference type="InterPro" id="IPR005467">
    <property type="entry name" value="His_kinase_dom"/>
</dbReference>
<dbReference type="KEGG" id="pdj:D0907_16305"/>
<keyword evidence="10" id="KW-0812">Transmembrane</keyword>
<dbReference type="InterPro" id="IPR004358">
    <property type="entry name" value="Sig_transdc_His_kin-like_C"/>
</dbReference>
<evidence type="ECO:0000256" key="4">
    <source>
        <dbReference type="ARBA" id="ARBA00022475"/>
    </source>
</evidence>
<organism evidence="12 15">
    <name type="scientific">Pseudoalteromonas lipolytica</name>
    <dbReference type="NCBI Taxonomy" id="570156"/>
    <lineage>
        <taxon>Bacteria</taxon>
        <taxon>Pseudomonadati</taxon>
        <taxon>Pseudomonadota</taxon>
        <taxon>Gammaproteobacteria</taxon>
        <taxon>Alteromonadales</taxon>
        <taxon>Pseudoalteromonadaceae</taxon>
        <taxon>Pseudoalteromonas</taxon>
    </lineage>
</organism>
<dbReference type="PANTHER" id="PTHR44936:SF10">
    <property type="entry name" value="SENSOR PROTEIN RSTB"/>
    <property type="match status" value="1"/>
</dbReference>
<dbReference type="Gene3D" id="1.10.287.130">
    <property type="match status" value="1"/>
</dbReference>